<name>D8JYL8_HYPDA</name>
<dbReference type="Proteomes" id="UP000002033">
    <property type="component" value="Chromosome"/>
</dbReference>
<evidence type="ECO:0000313" key="3">
    <source>
        <dbReference type="Proteomes" id="UP000002033"/>
    </source>
</evidence>
<dbReference type="HOGENOM" id="CLU_2584968_0_0_5"/>
<dbReference type="KEGG" id="hdn:Hden_1663"/>
<proteinExistence type="predicted"/>
<gene>
    <name evidence="2" type="ordered locus">Hden_1663</name>
</gene>
<dbReference type="AlphaFoldDB" id="D8JYL8"/>
<feature type="compositionally biased region" description="Low complexity" evidence="1">
    <location>
        <begin position="70"/>
        <end position="80"/>
    </location>
</feature>
<feature type="region of interest" description="Disordered" evidence="1">
    <location>
        <begin position="61"/>
        <end position="80"/>
    </location>
</feature>
<keyword evidence="3" id="KW-1185">Reference proteome</keyword>
<protein>
    <submittedName>
        <fullName evidence="2">Uncharacterized protein</fullName>
    </submittedName>
</protein>
<reference evidence="3" key="1">
    <citation type="journal article" date="2011" name="J. Bacteriol.">
        <title>Genome sequences of eight morphologically diverse alphaproteobacteria.</title>
        <authorList>
            <consortium name="US DOE Joint Genome Institute"/>
            <person name="Brown P.J."/>
            <person name="Kysela D.T."/>
            <person name="Buechlein A."/>
            <person name="Hemmerich C."/>
            <person name="Brun Y.V."/>
        </authorList>
    </citation>
    <scope>NUCLEOTIDE SEQUENCE [LARGE SCALE GENOMIC DNA]</scope>
    <source>
        <strain evidence="3">ATCC 51888 / DSM 1869 / NCIB 11706 / TK 0415</strain>
    </source>
</reference>
<dbReference type="EMBL" id="CP002083">
    <property type="protein sequence ID" value="ADJ23470.1"/>
    <property type="molecule type" value="Genomic_DNA"/>
</dbReference>
<sequence>MSKSIQKSVPGVLKTLWDMENELRSAAQSGVILRGEDARNHLQQARYHLDRLLGLANGAPTAAQVDKSTDATANTNSNDN</sequence>
<evidence type="ECO:0000313" key="2">
    <source>
        <dbReference type="EMBL" id="ADJ23470.1"/>
    </source>
</evidence>
<accession>D8JYL8</accession>
<dbReference type="RefSeq" id="WP_013215629.1">
    <property type="nucleotide sequence ID" value="NC_014313.1"/>
</dbReference>
<evidence type="ECO:0000256" key="1">
    <source>
        <dbReference type="SAM" id="MobiDB-lite"/>
    </source>
</evidence>
<dbReference type="OrthoDB" id="7933727at2"/>
<organism evidence="2 3">
    <name type="scientific">Hyphomicrobium denitrificans (strain ATCC 51888 / DSM 1869 / NCIMB 11706 / TK 0415)</name>
    <dbReference type="NCBI Taxonomy" id="582899"/>
    <lineage>
        <taxon>Bacteria</taxon>
        <taxon>Pseudomonadati</taxon>
        <taxon>Pseudomonadota</taxon>
        <taxon>Alphaproteobacteria</taxon>
        <taxon>Hyphomicrobiales</taxon>
        <taxon>Hyphomicrobiaceae</taxon>
        <taxon>Hyphomicrobium</taxon>
    </lineage>
</organism>